<feature type="non-terminal residue" evidence="13">
    <location>
        <position position="1"/>
    </location>
</feature>
<dbReference type="EMBL" id="HACA01002058">
    <property type="protein sequence ID" value="CDW19419.1"/>
    <property type="molecule type" value="Transcribed_RNA"/>
</dbReference>
<feature type="transmembrane region" description="Helical" evidence="11">
    <location>
        <begin position="111"/>
        <end position="134"/>
    </location>
</feature>
<keyword evidence="4 11" id="KW-0812">Transmembrane</keyword>
<feature type="transmembrane region" description="Helical" evidence="11">
    <location>
        <begin position="1173"/>
        <end position="1190"/>
    </location>
</feature>
<dbReference type="CDD" id="cd03263">
    <property type="entry name" value="ABC_subfamily_A"/>
    <property type="match status" value="2"/>
</dbReference>
<keyword evidence="9 11" id="KW-0472">Membrane</keyword>
<dbReference type="PROSITE" id="PS50893">
    <property type="entry name" value="ABC_TRANSPORTER_2"/>
    <property type="match status" value="2"/>
</dbReference>
<evidence type="ECO:0000256" key="2">
    <source>
        <dbReference type="ARBA" id="ARBA00008869"/>
    </source>
</evidence>
<evidence type="ECO:0000256" key="5">
    <source>
        <dbReference type="ARBA" id="ARBA00022737"/>
    </source>
</evidence>
<feature type="domain" description="ABC transporter" evidence="12">
    <location>
        <begin position="194"/>
        <end position="424"/>
    </location>
</feature>
<evidence type="ECO:0000256" key="6">
    <source>
        <dbReference type="ARBA" id="ARBA00022741"/>
    </source>
</evidence>
<dbReference type="GO" id="GO:0005524">
    <property type="term" value="F:ATP binding"/>
    <property type="evidence" value="ECO:0007669"/>
    <property type="project" value="UniProtKB-KW"/>
</dbReference>
<dbReference type="GO" id="GO:0016020">
    <property type="term" value="C:membrane"/>
    <property type="evidence" value="ECO:0007669"/>
    <property type="project" value="UniProtKB-SubCell"/>
</dbReference>
<dbReference type="Pfam" id="PF00005">
    <property type="entry name" value="ABC_tran"/>
    <property type="match status" value="2"/>
</dbReference>
<reference evidence="13" key="1">
    <citation type="submission" date="2014-05" db="EMBL/GenBank/DDBJ databases">
        <authorList>
            <person name="Chronopoulou M."/>
        </authorList>
    </citation>
    <scope>NUCLEOTIDE SEQUENCE</scope>
    <source>
        <tissue evidence="13">Whole organism</tissue>
    </source>
</reference>
<dbReference type="InterPro" id="IPR017871">
    <property type="entry name" value="ABC_transporter-like_CS"/>
</dbReference>
<evidence type="ECO:0000256" key="4">
    <source>
        <dbReference type="ARBA" id="ARBA00022692"/>
    </source>
</evidence>
<dbReference type="GO" id="GO:0016887">
    <property type="term" value="F:ATP hydrolysis activity"/>
    <property type="evidence" value="ECO:0007669"/>
    <property type="project" value="InterPro"/>
</dbReference>
<evidence type="ECO:0000256" key="9">
    <source>
        <dbReference type="ARBA" id="ARBA00023136"/>
    </source>
</evidence>
<dbReference type="InterPro" id="IPR056264">
    <property type="entry name" value="R2_ABCA1-4-like"/>
</dbReference>
<evidence type="ECO:0000259" key="12">
    <source>
        <dbReference type="PROSITE" id="PS50893"/>
    </source>
</evidence>
<evidence type="ECO:0000256" key="11">
    <source>
        <dbReference type="SAM" id="Phobius"/>
    </source>
</evidence>
<sequence length="1583" mass="179824">GGVYYYANILIFFIFFASYGISTICFSFFVSTLFSKSNSAGFSGGIIFIVTSFPLSLMKNVKVEFNTKMVACLLSNVAFGTGLDYINAYEKTGFGIQWANFMKTPFDSDNFSLGLSIGFLWLDAFIYLLLAWYIGNVFPGEFGIPKPFHFPFSISYWRGTKPALVETNSKENLDDSSQNKKDIEEEPKHLPCGISVQNLHKVYPKGKVAVDDLSLNFYEDQITSFLGHNGAGKTTTINIITGLFPPSAGTIKVYGRDIQKETESVRRYLGICPQHNVLFQYLTVKEHFILFSLLKNTDNRADDPEIDSLISEIGLNKKKNAFPAQLSGGMKRKLCIGLALVGGSRVIILDEPTAGVDPFSRRSIWDILIRYKTGRTIILTTHFMDEADLLGDRIAIISEGKLITCGSSLFLRNRFGNGYYLTIDRYIPEDNHHEVFSSIEDEEEDKELNDCSLPNGMLIDDEGISDVSKVNGVIINPSSSNPRARTIALTKFIQKHIPDARLFEQLGSEILYLLPTEDYENSIKKFEGLFLELENHLKTFQIRSYGLSNTTMEEIFLTVVKNTNAMEVQRQPVYDGKSSSRHRLTSSSSLPAKNYSIKEPKHESNNTHTSSVEPIIDTNIRIGYEDYEKVDDTPEVYTKGTNERKKLRLPRIKKRAVVKHAIALFIKRFHQHRRDKKIVLAEIVIPFFYIVLSAMCISRYPEETSEPQLPLNPWIYPITQDFNTYTFYSNAHKEADWPRRYEEQLLSKIGMGDKCVTKIDGSHNCTGGKPDTSNFSPDSSMDYMEISPVCKCQTMYEACDKPPPNYYPPEVKLPSGDILQNLNGRNISDYLIKTRFEFEGKRFGGFEFGILNPLAGRNFDQWADSFQKISKATNMNESRVDAFTSTFAKEALVDMAYSSSTFDYIRVWFNNKGWASSVSYMNAVNNMVLRATIEEKSERMHELVDSSKYGIAAINHPMNYTSDQFSNHQLNGIVEALLNSVNILLVLSILPASYVLNYVLENNLKIKHLHFVYGVKITTYWITGYIFDTIIFCINLVFITVALIAIDASSLISDANFYGFATLIILYSLAIMPLMYILSFFFKKQSSALFALLNLNLMIGIIPFLTTLLVKYVNEDEKLYYVLETLFMIFPQFCLIHGLFQMFIENIKSITYEDLGFTSTASTFDWNYLGQNYLFLFFEAVIFFIANIMMEVRIFESWRLKILPDAFTKAQKETDDEVMDEDVYEEYQRVMNAYNDPNNDENALLVKELSKRYWRQKNSAVDKLSFGVRRGECFGLLGINGAGKTTTFKMLTGDINPTSGDAFINGYSIFNEMGRCRQSLGYCPQEDALHPLLTGREHLELYSRLRGVNKKSEIKIVNYFLKELGLISYCDQLTHTYSGGNKRKLCTAISLIGKPSTVFLDEPTSGMDPGSRRFLWNCVLDVIRGGQSVVLTSHSMEECEVLCSRLGIMVNGKFKCLGTAQHLKSRFGSGYSLTIRSGTTDGNLDSLKDFVLNAFPFSEIKEEHYNQLTYQIPLKTIKLSTIFHEMERAKSMKHLLLEDYSLTQTTLDEVFIRFASEQKGMSEDAEFVNDEEGPETAVETTAL</sequence>
<dbReference type="SUPFAM" id="SSF52540">
    <property type="entry name" value="P-loop containing nucleoside triphosphate hydrolases"/>
    <property type="match status" value="2"/>
</dbReference>
<accession>A0A0K2T062</accession>
<keyword evidence="8 11" id="KW-1133">Transmembrane helix</keyword>
<feature type="transmembrane region" description="Helical" evidence="11">
    <location>
        <begin position="1119"/>
        <end position="1140"/>
    </location>
</feature>
<dbReference type="SMART" id="SM00382">
    <property type="entry name" value="AAA"/>
    <property type="match status" value="2"/>
</dbReference>
<comment type="similarity">
    <text evidence="2">Belongs to the ABC transporter superfamily. ABCA family.</text>
</comment>
<feature type="transmembrane region" description="Helical" evidence="11">
    <location>
        <begin position="6"/>
        <end position="29"/>
    </location>
</feature>
<feature type="transmembrane region" description="Helical" evidence="11">
    <location>
        <begin position="1089"/>
        <end position="1113"/>
    </location>
</feature>
<feature type="compositionally biased region" description="Basic and acidic residues" evidence="10">
    <location>
        <begin position="596"/>
        <end position="605"/>
    </location>
</feature>
<protein>
    <submittedName>
        <fullName evidence="13">ATP-binding cassette sub-family A member 1</fullName>
    </submittedName>
</protein>
<dbReference type="Pfam" id="PF23321">
    <property type="entry name" value="R1_ABCA1"/>
    <property type="match status" value="1"/>
</dbReference>
<evidence type="ECO:0000256" key="3">
    <source>
        <dbReference type="ARBA" id="ARBA00022448"/>
    </source>
</evidence>
<feature type="region of interest" description="Disordered" evidence="10">
    <location>
        <begin position="1563"/>
        <end position="1583"/>
    </location>
</feature>
<dbReference type="FunFam" id="3.40.50.300:FF:000298">
    <property type="entry name" value="ATP-binding cassette sub-family A member 12"/>
    <property type="match status" value="1"/>
</dbReference>
<keyword evidence="3" id="KW-0813">Transport</keyword>
<keyword evidence="7 13" id="KW-0067">ATP-binding</keyword>
<dbReference type="Pfam" id="PF12698">
    <property type="entry name" value="ABC2_membrane_3"/>
    <property type="match status" value="1"/>
</dbReference>
<comment type="subcellular location">
    <subcellularLocation>
        <location evidence="1">Membrane</location>
        <topology evidence="1">Multi-pass membrane protein</topology>
    </subcellularLocation>
</comment>
<feature type="transmembrane region" description="Helical" evidence="11">
    <location>
        <begin position="41"/>
        <end position="58"/>
    </location>
</feature>
<dbReference type="InterPro" id="IPR026082">
    <property type="entry name" value="ABCA"/>
</dbReference>
<dbReference type="GO" id="GO:0140359">
    <property type="term" value="F:ABC-type transporter activity"/>
    <property type="evidence" value="ECO:0007669"/>
    <property type="project" value="InterPro"/>
</dbReference>
<evidence type="ECO:0000256" key="7">
    <source>
        <dbReference type="ARBA" id="ARBA00022840"/>
    </source>
</evidence>
<feature type="region of interest" description="Disordered" evidence="10">
    <location>
        <begin position="571"/>
        <end position="611"/>
    </location>
</feature>
<evidence type="ECO:0000256" key="10">
    <source>
        <dbReference type="SAM" id="MobiDB-lite"/>
    </source>
</evidence>
<feature type="transmembrane region" description="Helical" evidence="11">
    <location>
        <begin position="1058"/>
        <end position="1082"/>
    </location>
</feature>
<gene>
    <name evidence="13" type="primary">ABCA1</name>
</gene>
<feature type="domain" description="ABC transporter" evidence="12">
    <location>
        <begin position="1244"/>
        <end position="1476"/>
    </location>
</feature>
<feature type="transmembrane region" description="Helical" evidence="11">
    <location>
        <begin position="976"/>
        <end position="1000"/>
    </location>
</feature>
<organism evidence="13">
    <name type="scientific">Lepeophtheirus salmonis</name>
    <name type="common">Salmon louse</name>
    <name type="synonym">Caligus salmonis</name>
    <dbReference type="NCBI Taxonomy" id="72036"/>
    <lineage>
        <taxon>Eukaryota</taxon>
        <taxon>Metazoa</taxon>
        <taxon>Ecdysozoa</taxon>
        <taxon>Arthropoda</taxon>
        <taxon>Crustacea</taxon>
        <taxon>Multicrustacea</taxon>
        <taxon>Hexanauplia</taxon>
        <taxon>Copepoda</taxon>
        <taxon>Siphonostomatoida</taxon>
        <taxon>Caligidae</taxon>
        <taxon>Lepeophtheirus</taxon>
    </lineage>
</organism>
<dbReference type="InterPro" id="IPR003593">
    <property type="entry name" value="AAA+_ATPase"/>
</dbReference>
<dbReference type="InterPro" id="IPR013525">
    <property type="entry name" value="ABC2_TM"/>
</dbReference>
<evidence type="ECO:0000313" key="13">
    <source>
        <dbReference type="EMBL" id="CDW19419.1"/>
    </source>
</evidence>
<dbReference type="FunFam" id="3.40.50.300:FF:000327">
    <property type="entry name" value="ATP-binding cassette sub-family A member 3"/>
    <property type="match status" value="1"/>
</dbReference>
<keyword evidence="5" id="KW-0677">Repeat</keyword>
<dbReference type="Gene3D" id="3.40.50.300">
    <property type="entry name" value="P-loop containing nucleotide triphosphate hydrolases"/>
    <property type="match status" value="2"/>
</dbReference>
<dbReference type="PANTHER" id="PTHR19229">
    <property type="entry name" value="ATP-BINDING CASSETTE TRANSPORTER SUBFAMILY A ABCA"/>
    <property type="match status" value="1"/>
</dbReference>
<evidence type="ECO:0000256" key="8">
    <source>
        <dbReference type="ARBA" id="ARBA00022989"/>
    </source>
</evidence>
<evidence type="ECO:0000256" key="1">
    <source>
        <dbReference type="ARBA" id="ARBA00004141"/>
    </source>
</evidence>
<dbReference type="PANTHER" id="PTHR19229:SF36">
    <property type="entry name" value="ATP-BINDING CASSETTE SUB-FAMILY A MEMBER 2"/>
    <property type="match status" value="1"/>
</dbReference>
<keyword evidence="6" id="KW-0547">Nucleotide-binding</keyword>
<proteinExistence type="inferred from homology"/>
<dbReference type="PROSITE" id="PS00211">
    <property type="entry name" value="ABC_TRANSPORTER_1"/>
    <property type="match status" value="1"/>
</dbReference>
<dbReference type="GO" id="GO:0005319">
    <property type="term" value="F:lipid transporter activity"/>
    <property type="evidence" value="ECO:0007669"/>
    <property type="project" value="TreeGrafter"/>
</dbReference>
<name>A0A0K2T062_LEPSM</name>
<dbReference type="InterPro" id="IPR027417">
    <property type="entry name" value="P-loop_NTPase"/>
</dbReference>
<dbReference type="OrthoDB" id="6512918at2759"/>
<dbReference type="InterPro" id="IPR003439">
    <property type="entry name" value="ABC_transporter-like_ATP-bd"/>
</dbReference>
<feature type="compositionally biased region" description="Acidic residues" evidence="10">
    <location>
        <begin position="1563"/>
        <end position="1574"/>
    </location>
</feature>
<feature type="transmembrane region" description="Helical" evidence="11">
    <location>
        <begin position="1020"/>
        <end position="1046"/>
    </location>
</feature>